<proteinExistence type="predicted"/>
<sequence>MTPICFQTDADLKQSIVSGVWRRQPGVDFQSANAANFKGKTDQEVLAIAAKDGRVLVTHDRKTMPLEFAEFITTQTSAGVLILSQTASANEAIEWLLLVWEASIPEEWLNRLVALPF</sequence>
<name>A0A7C3KJF7_9CYAN</name>
<dbReference type="AlphaFoldDB" id="A0A7C3KJF7"/>
<evidence type="ECO:0000259" key="1">
    <source>
        <dbReference type="Pfam" id="PF18480"/>
    </source>
</evidence>
<protein>
    <recommendedName>
        <fullName evidence="1">DUF5615 domain-containing protein</fullName>
    </recommendedName>
</protein>
<comment type="caution">
    <text evidence="2">The sequence shown here is derived from an EMBL/GenBank/DDBJ whole genome shotgun (WGS) entry which is preliminary data.</text>
</comment>
<evidence type="ECO:0000313" key="2">
    <source>
        <dbReference type="EMBL" id="HFN01432.1"/>
    </source>
</evidence>
<dbReference type="EMBL" id="DSRU01000409">
    <property type="protein sequence ID" value="HFN01432.1"/>
    <property type="molecule type" value="Genomic_DNA"/>
</dbReference>
<feature type="domain" description="DUF5615" evidence="1">
    <location>
        <begin position="8"/>
        <end position="113"/>
    </location>
</feature>
<dbReference type="Pfam" id="PF18480">
    <property type="entry name" value="DUF5615"/>
    <property type="match status" value="1"/>
</dbReference>
<organism evidence="2">
    <name type="scientific">Oscillatoriales cyanobacterium SpSt-418</name>
    <dbReference type="NCBI Taxonomy" id="2282169"/>
    <lineage>
        <taxon>Bacteria</taxon>
        <taxon>Bacillati</taxon>
        <taxon>Cyanobacteriota</taxon>
        <taxon>Cyanophyceae</taxon>
        <taxon>Oscillatoriophycideae</taxon>
        <taxon>Oscillatoriales</taxon>
    </lineage>
</organism>
<accession>A0A7C3KJF7</accession>
<gene>
    <name evidence="2" type="ORF">ENR64_27540</name>
</gene>
<dbReference type="InterPro" id="IPR041049">
    <property type="entry name" value="DUF5615"/>
</dbReference>
<reference evidence="2" key="1">
    <citation type="journal article" date="2020" name="mSystems">
        <title>Genome- and Community-Level Interaction Insights into Carbon Utilization and Element Cycling Functions of Hydrothermarchaeota in Hydrothermal Sediment.</title>
        <authorList>
            <person name="Zhou Z."/>
            <person name="Liu Y."/>
            <person name="Xu W."/>
            <person name="Pan J."/>
            <person name="Luo Z.H."/>
            <person name="Li M."/>
        </authorList>
    </citation>
    <scope>NUCLEOTIDE SEQUENCE [LARGE SCALE GENOMIC DNA]</scope>
    <source>
        <strain evidence="2">SpSt-418</strain>
    </source>
</reference>